<evidence type="ECO:0000256" key="1">
    <source>
        <dbReference type="SAM" id="Phobius"/>
    </source>
</evidence>
<gene>
    <name evidence="2" type="ORF">Pla52n_62810</name>
</gene>
<reference evidence="2 3" key="1">
    <citation type="submission" date="2019-02" db="EMBL/GenBank/DDBJ databases">
        <title>Deep-cultivation of Planctomycetes and their phenomic and genomic characterization uncovers novel biology.</title>
        <authorList>
            <person name="Wiegand S."/>
            <person name="Jogler M."/>
            <person name="Boedeker C."/>
            <person name="Pinto D."/>
            <person name="Vollmers J."/>
            <person name="Rivas-Marin E."/>
            <person name="Kohn T."/>
            <person name="Peeters S.H."/>
            <person name="Heuer A."/>
            <person name="Rast P."/>
            <person name="Oberbeckmann S."/>
            <person name="Bunk B."/>
            <person name="Jeske O."/>
            <person name="Meyerdierks A."/>
            <person name="Storesund J.E."/>
            <person name="Kallscheuer N."/>
            <person name="Luecker S."/>
            <person name="Lage O.M."/>
            <person name="Pohl T."/>
            <person name="Merkel B.J."/>
            <person name="Hornburger P."/>
            <person name="Mueller R.-W."/>
            <person name="Bruemmer F."/>
            <person name="Labrenz M."/>
            <person name="Spormann A.M."/>
            <person name="Op Den Camp H."/>
            <person name="Overmann J."/>
            <person name="Amann R."/>
            <person name="Jetten M.S.M."/>
            <person name="Mascher T."/>
            <person name="Medema M.H."/>
            <person name="Devos D.P."/>
            <person name="Kaster A.-K."/>
            <person name="Ovreas L."/>
            <person name="Rohde M."/>
            <person name="Galperin M.Y."/>
            <person name="Jogler C."/>
        </authorList>
    </citation>
    <scope>NUCLEOTIDE SEQUENCE [LARGE SCALE GENOMIC DNA]</scope>
    <source>
        <strain evidence="2 3">Pla52n</strain>
    </source>
</reference>
<dbReference type="EMBL" id="SJPN01000011">
    <property type="protein sequence ID" value="TWT92407.1"/>
    <property type="molecule type" value="Genomic_DNA"/>
</dbReference>
<evidence type="ECO:0000313" key="2">
    <source>
        <dbReference type="EMBL" id="TWT92407.1"/>
    </source>
</evidence>
<keyword evidence="1" id="KW-0812">Transmembrane</keyword>
<organism evidence="2 3">
    <name type="scientific">Stieleria varia</name>
    <dbReference type="NCBI Taxonomy" id="2528005"/>
    <lineage>
        <taxon>Bacteria</taxon>
        <taxon>Pseudomonadati</taxon>
        <taxon>Planctomycetota</taxon>
        <taxon>Planctomycetia</taxon>
        <taxon>Pirellulales</taxon>
        <taxon>Pirellulaceae</taxon>
        <taxon>Stieleria</taxon>
    </lineage>
</organism>
<dbReference type="RefSeq" id="WP_146523196.1">
    <property type="nucleotide sequence ID" value="NZ_CP151726.1"/>
</dbReference>
<name>A0A5C5ZZC4_9BACT</name>
<keyword evidence="1" id="KW-1133">Transmembrane helix</keyword>
<dbReference type="Proteomes" id="UP000320176">
    <property type="component" value="Unassembled WGS sequence"/>
</dbReference>
<comment type="caution">
    <text evidence="2">The sequence shown here is derived from an EMBL/GenBank/DDBJ whole genome shotgun (WGS) entry which is preliminary data.</text>
</comment>
<dbReference type="OrthoDB" id="285760at2"/>
<feature type="transmembrane region" description="Helical" evidence="1">
    <location>
        <begin position="152"/>
        <end position="171"/>
    </location>
</feature>
<accession>A0A5C5ZZC4</accession>
<evidence type="ECO:0000313" key="3">
    <source>
        <dbReference type="Proteomes" id="UP000320176"/>
    </source>
</evidence>
<protein>
    <submittedName>
        <fullName evidence="2">Uncharacterized protein</fullName>
    </submittedName>
</protein>
<keyword evidence="3" id="KW-1185">Reference proteome</keyword>
<keyword evidence="1" id="KW-0472">Membrane</keyword>
<sequence length="300" mass="33350">MTIRCFELPSEIADWPDWLDRQLVGDAVAQLADEFRVAGGETTAETVALDQLIGDRRSELLARGTIALSETQLRTLIRHPDLLIELQELVLIEGGAHWLNLSADASHADEARGQWQSIRLLADATQTKVDGSEHLQQGVHRDTPRDGSTVPWMPLLAVAAALLLAVGWWFGIRETGPGWGFDNQELLSAKVQPQQYMTLLADAADDWYNKRPDTSEALAKRLEQYSQGCQILLEAPHEQLAQADREWLLERCAAWKGKIDDLRAEVIAGEKEFSVALADADQIIDKLETALRERDVVATG</sequence>
<proteinExistence type="predicted"/>
<dbReference type="AlphaFoldDB" id="A0A5C5ZZC4"/>